<keyword evidence="8 17" id="KW-0732">Signal</keyword>
<evidence type="ECO:0000256" key="7">
    <source>
        <dbReference type="ARBA" id="ARBA00022723"/>
    </source>
</evidence>
<dbReference type="InterPro" id="IPR013083">
    <property type="entry name" value="Znf_RING/FYVE/PHD"/>
</dbReference>
<evidence type="ECO:0000256" key="8">
    <source>
        <dbReference type="ARBA" id="ARBA00022729"/>
    </source>
</evidence>
<keyword evidence="10" id="KW-0833">Ubl conjugation pathway</keyword>
<keyword evidence="12 16" id="KW-1133">Transmembrane helix</keyword>
<dbReference type="Pfam" id="PF13639">
    <property type="entry name" value="zf-RING_2"/>
    <property type="match status" value="1"/>
</dbReference>
<evidence type="ECO:0000256" key="9">
    <source>
        <dbReference type="ARBA" id="ARBA00022771"/>
    </source>
</evidence>
<evidence type="ECO:0000256" key="16">
    <source>
        <dbReference type="SAM" id="Phobius"/>
    </source>
</evidence>
<dbReference type="PROSITE" id="PS50089">
    <property type="entry name" value="ZF_RING_2"/>
    <property type="match status" value="1"/>
</dbReference>
<dbReference type="PANTHER" id="PTHR22763">
    <property type="entry name" value="RING ZINC FINGER PROTEIN"/>
    <property type="match status" value="1"/>
</dbReference>
<reference evidence="19 20" key="1">
    <citation type="journal article" date="2018" name="Nat. Ecol. Evol.">
        <title>Pezizomycetes genomes reveal the molecular basis of ectomycorrhizal truffle lifestyle.</title>
        <authorList>
            <person name="Murat C."/>
            <person name="Payen T."/>
            <person name="Noel B."/>
            <person name="Kuo A."/>
            <person name="Morin E."/>
            <person name="Chen J."/>
            <person name="Kohler A."/>
            <person name="Krizsan K."/>
            <person name="Balestrini R."/>
            <person name="Da Silva C."/>
            <person name="Montanini B."/>
            <person name="Hainaut M."/>
            <person name="Levati E."/>
            <person name="Barry K.W."/>
            <person name="Belfiori B."/>
            <person name="Cichocki N."/>
            <person name="Clum A."/>
            <person name="Dockter R.B."/>
            <person name="Fauchery L."/>
            <person name="Guy J."/>
            <person name="Iotti M."/>
            <person name="Le Tacon F."/>
            <person name="Lindquist E.A."/>
            <person name="Lipzen A."/>
            <person name="Malagnac F."/>
            <person name="Mello A."/>
            <person name="Molinier V."/>
            <person name="Miyauchi S."/>
            <person name="Poulain J."/>
            <person name="Riccioni C."/>
            <person name="Rubini A."/>
            <person name="Sitrit Y."/>
            <person name="Splivallo R."/>
            <person name="Traeger S."/>
            <person name="Wang M."/>
            <person name="Zifcakova L."/>
            <person name="Wipf D."/>
            <person name="Zambonelli A."/>
            <person name="Paolocci F."/>
            <person name="Nowrousian M."/>
            <person name="Ottonello S."/>
            <person name="Baldrian P."/>
            <person name="Spatafora J.W."/>
            <person name="Henrissat B."/>
            <person name="Nagy L.G."/>
            <person name="Aury J.M."/>
            <person name="Wincker P."/>
            <person name="Grigoriev I.V."/>
            <person name="Bonfante P."/>
            <person name="Martin F.M."/>
        </authorList>
    </citation>
    <scope>NUCLEOTIDE SEQUENCE [LARGE SCALE GENOMIC DNA]</scope>
    <source>
        <strain evidence="19 20">ATCC MYA-4762</strain>
    </source>
</reference>
<comment type="catalytic activity">
    <reaction evidence="1">
        <text>S-ubiquitinyl-[E2 ubiquitin-conjugating enzyme]-L-cysteine + [acceptor protein]-L-lysine = [E2 ubiquitin-conjugating enzyme]-L-cysteine + N(6)-ubiquitinyl-[acceptor protein]-L-lysine.</text>
        <dbReference type="EC" id="2.3.2.27"/>
    </reaction>
</comment>
<keyword evidence="6 16" id="KW-0812">Transmembrane</keyword>
<comment type="subcellular location">
    <subcellularLocation>
        <location evidence="2">Endomembrane system</location>
        <topology evidence="2">Multi-pass membrane protein</topology>
    </subcellularLocation>
</comment>
<dbReference type="Proteomes" id="UP000267821">
    <property type="component" value="Unassembled WGS sequence"/>
</dbReference>
<feature type="region of interest" description="Disordered" evidence="15">
    <location>
        <begin position="728"/>
        <end position="748"/>
    </location>
</feature>
<evidence type="ECO:0000256" key="2">
    <source>
        <dbReference type="ARBA" id="ARBA00004127"/>
    </source>
</evidence>
<keyword evidence="9 14" id="KW-0863">Zinc-finger</keyword>
<feature type="transmembrane region" description="Helical" evidence="16">
    <location>
        <begin position="600"/>
        <end position="618"/>
    </location>
</feature>
<dbReference type="FunCoup" id="A0A3N4M412">
    <property type="interactions" value="39"/>
</dbReference>
<evidence type="ECO:0000256" key="12">
    <source>
        <dbReference type="ARBA" id="ARBA00022989"/>
    </source>
</evidence>
<evidence type="ECO:0000256" key="15">
    <source>
        <dbReference type="SAM" id="MobiDB-lite"/>
    </source>
</evidence>
<dbReference type="GO" id="GO:0044695">
    <property type="term" value="C:Dsc E3 ubiquitin ligase complex"/>
    <property type="evidence" value="ECO:0007669"/>
    <property type="project" value="TreeGrafter"/>
</dbReference>
<feature type="region of interest" description="Disordered" evidence="15">
    <location>
        <begin position="516"/>
        <end position="535"/>
    </location>
</feature>
<organism evidence="19 20">
    <name type="scientific">Terfezia boudieri ATCC MYA-4762</name>
    <dbReference type="NCBI Taxonomy" id="1051890"/>
    <lineage>
        <taxon>Eukaryota</taxon>
        <taxon>Fungi</taxon>
        <taxon>Dikarya</taxon>
        <taxon>Ascomycota</taxon>
        <taxon>Pezizomycotina</taxon>
        <taxon>Pezizomycetes</taxon>
        <taxon>Pezizales</taxon>
        <taxon>Pezizaceae</taxon>
        <taxon>Terfezia</taxon>
    </lineage>
</organism>
<name>A0A3N4M412_9PEZI</name>
<keyword evidence="7" id="KW-0479">Metal-binding</keyword>
<feature type="signal peptide" evidence="17">
    <location>
        <begin position="1"/>
        <end position="25"/>
    </location>
</feature>
<dbReference type="GO" id="GO:0043161">
    <property type="term" value="P:proteasome-mediated ubiquitin-dependent protein catabolic process"/>
    <property type="evidence" value="ECO:0007669"/>
    <property type="project" value="TreeGrafter"/>
</dbReference>
<dbReference type="EMBL" id="ML121527">
    <property type="protein sequence ID" value="RPB29737.1"/>
    <property type="molecule type" value="Genomic_DNA"/>
</dbReference>
<dbReference type="GO" id="GO:0008270">
    <property type="term" value="F:zinc ion binding"/>
    <property type="evidence" value="ECO:0007669"/>
    <property type="project" value="UniProtKB-KW"/>
</dbReference>
<proteinExistence type="predicted"/>
<evidence type="ECO:0000256" key="17">
    <source>
        <dbReference type="SAM" id="SignalP"/>
    </source>
</evidence>
<feature type="compositionally biased region" description="Pro residues" evidence="15">
    <location>
        <begin position="523"/>
        <end position="534"/>
    </location>
</feature>
<dbReference type="GO" id="GO:0012505">
    <property type="term" value="C:endomembrane system"/>
    <property type="evidence" value="ECO:0007669"/>
    <property type="project" value="UniProtKB-SubCell"/>
</dbReference>
<evidence type="ECO:0000259" key="18">
    <source>
        <dbReference type="PROSITE" id="PS50089"/>
    </source>
</evidence>
<evidence type="ECO:0000256" key="13">
    <source>
        <dbReference type="ARBA" id="ARBA00023136"/>
    </source>
</evidence>
<evidence type="ECO:0000256" key="14">
    <source>
        <dbReference type="PROSITE-ProRule" id="PRU00175"/>
    </source>
</evidence>
<dbReference type="InterPro" id="IPR050731">
    <property type="entry name" value="HRD1_E3_ubiq-ligases"/>
</dbReference>
<dbReference type="InParanoid" id="A0A3N4M412"/>
<evidence type="ECO:0000256" key="11">
    <source>
        <dbReference type="ARBA" id="ARBA00022833"/>
    </source>
</evidence>
<evidence type="ECO:0000256" key="6">
    <source>
        <dbReference type="ARBA" id="ARBA00022692"/>
    </source>
</evidence>
<protein>
    <recommendedName>
        <fullName evidence="4">RING-type E3 ubiquitin transferase</fullName>
        <ecNumber evidence="4">2.3.2.27</ecNumber>
    </recommendedName>
</protein>
<dbReference type="Gene3D" id="3.30.40.10">
    <property type="entry name" value="Zinc/RING finger domain, C3HC4 (zinc finger)"/>
    <property type="match status" value="1"/>
</dbReference>
<dbReference type="SMART" id="SM00184">
    <property type="entry name" value="RING"/>
    <property type="match status" value="1"/>
</dbReference>
<evidence type="ECO:0000313" key="19">
    <source>
        <dbReference type="EMBL" id="RPB29737.1"/>
    </source>
</evidence>
<dbReference type="PANTHER" id="PTHR22763:SF162">
    <property type="entry name" value="TRANSMEMBRANE E3 UBIQUITIN-PROTEIN LIGASE 1"/>
    <property type="match status" value="1"/>
</dbReference>
<gene>
    <name evidence="19" type="ORF">L211DRAFT_800222</name>
</gene>
<feature type="domain" description="RING-type" evidence="18">
    <location>
        <begin position="757"/>
        <end position="821"/>
    </location>
</feature>
<comment type="pathway">
    <text evidence="3">Protein modification; protein ubiquitination.</text>
</comment>
<evidence type="ECO:0000256" key="4">
    <source>
        <dbReference type="ARBA" id="ARBA00012483"/>
    </source>
</evidence>
<feature type="region of interest" description="Disordered" evidence="15">
    <location>
        <begin position="124"/>
        <end position="147"/>
    </location>
</feature>
<keyword evidence="20" id="KW-1185">Reference proteome</keyword>
<evidence type="ECO:0000256" key="10">
    <source>
        <dbReference type="ARBA" id="ARBA00022786"/>
    </source>
</evidence>
<keyword evidence="5" id="KW-0808">Transferase</keyword>
<dbReference type="STRING" id="1051890.A0A3N4M412"/>
<evidence type="ECO:0000256" key="3">
    <source>
        <dbReference type="ARBA" id="ARBA00004906"/>
    </source>
</evidence>
<evidence type="ECO:0000256" key="1">
    <source>
        <dbReference type="ARBA" id="ARBA00000900"/>
    </source>
</evidence>
<dbReference type="SUPFAM" id="SSF57850">
    <property type="entry name" value="RING/U-box"/>
    <property type="match status" value="1"/>
</dbReference>
<dbReference type="InterPro" id="IPR001841">
    <property type="entry name" value="Znf_RING"/>
</dbReference>
<dbReference type="GO" id="GO:0061630">
    <property type="term" value="F:ubiquitin protein ligase activity"/>
    <property type="evidence" value="ECO:0007669"/>
    <property type="project" value="UniProtKB-EC"/>
</dbReference>
<dbReference type="EC" id="2.3.2.27" evidence="4"/>
<dbReference type="InterPro" id="IPR021319">
    <property type="entry name" value="DUF2921"/>
</dbReference>
<feature type="transmembrane region" description="Helical" evidence="16">
    <location>
        <begin position="576"/>
        <end position="594"/>
    </location>
</feature>
<accession>A0A3N4M412</accession>
<feature type="compositionally biased region" description="Low complexity" evidence="15">
    <location>
        <begin position="728"/>
        <end position="741"/>
    </location>
</feature>
<evidence type="ECO:0000256" key="5">
    <source>
        <dbReference type="ARBA" id="ARBA00022679"/>
    </source>
</evidence>
<keyword evidence="11" id="KW-0862">Zinc</keyword>
<feature type="transmembrane region" description="Helical" evidence="16">
    <location>
        <begin position="449"/>
        <end position="473"/>
    </location>
</feature>
<sequence>MAEHNRLGVILVIMLILLLTPDTGPVTRRNETEQAIERVKQELNELRNSTYGVPGNITGFEEVGKVGPDGLVVMMPPKAVRGTVEEMIKTILGEDANFGDSSDGVDEPGRSGNITSQVELTSEIIPEEDEDGSRGLGEPMSLEKPMPGYSKRDQLQLPLGHTELPLYYNASGRIHGNWHRLYDLPPYILTNSTKDVEKNITGRDGKITIRIEEARPGEVQEVQARISFESEGGLDSHDIMMSGVHIVKSGDMVLTTYSKDFSGPFALPHFTLNKSRFEASRAMLIVSLSEAIKRQEESPDGNILWSSRNSFISDTQNCEYITYLQLHPIRSPPALPNTYPLWHPIFWYRYFFDPTPITPSILRLVERELRHPTGIPVPPAPPILLDGVVYSPNCGFVLSTKSATGVKIEQFHSRVKNFALSAAAVVAVQTWLLIRQMNESSTPSTVSRVSFWSIAMMAIVDGYMAGAFILVSVMVESSYLALVTAAFLSFVLVVVFGMRFLITIWGVQRPERRAAAAASTPATAPPTVPSPGLPTPATAATAQTPLIIPQNGNPATTNTPPADDGRQDISTIYSRFYFLLIGGAFLFLHVSTWSPPHRHMFVSICAALACSFWVPQIYRNIMRGCRKALGWEFVLGTSTCRVLPVLYLFCLGSPHENGAGGNIFGFEFKGMEKVGYVVTAWVAFQVVVLWIQEWAGPRVGIPGGWLPRAYDYHPILPVDDLEAAQPFSAATPTSPTTAPSHGGTGSGARPGLRSFDCAICMHPVEVLTVAAGTGGGEGGGGSGLGGLVTRRSYMVTPCRHVFHAVCLEGWMRMRLQCPICRNQLPPL</sequence>
<feature type="chain" id="PRO_5018167093" description="RING-type E3 ubiquitin transferase" evidence="17">
    <location>
        <begin position="26"/>
        <end position="827"/>
    </location>
</feature>
<dbReference type="OrthoDB" id="9984778at2759"/>
<keyword evidence="13 16" id="KW-0472">Membrane</keyword>
<feature type="transmembrane region" description="Helical" evidence="16">
    <location>
        <begin position="674"/>
        <end position="691"/>
    </location>
</feature>
<evidence type="ECO:0000313" key="20">
    <source>
        <dbReference type="Proteomes" id="UP000267821"/>
    </source>
</evidence>
<feature type="transmembrane region" description="Helical" evidence="16">
    <location>
        <begin position="479"/>
        <end position="502"/>
    </location>
</feature>
<feature type="transmembrane region" description="Helical" evidence="16">
    <location>
        <begin position="418"/>
        <end position="437"/>
    </location>
</feature>
<dbReference type="AlphaFoldDB" id="A0A3N4M412"/>
<dbReference type="Pfam" id="PF11145">
    <property type="entry name" value="DUF2921"/>
    <property type="match status" value="2"/>
</dbReference>